<sequence>MTTDQLRLAVAGLLAAGAGAFAVGKRRADRRRRDDDEDSDFVEVPIRG</sequence>
<feature type="region of interest" description="Disordered" evidence="1">
    <location>
        <begin position="26"/>
        <end position="48"/>
    </location>
</feature>
<dbReference type="KEGG" id="vg:15152009"/>
<keyword evidence="2" id="KW-0812">Transmembrane</keyword>
<reference evidence="3 4" key="1">
    <citation type="journal article" date="2013" name="Archaea">
        <title>PH1: An Archaeovirus of Haloarcula hispanica Related to SH1 and HHIV-2.</title>
        <authorList>
            <person name="Porter K."/>
            <person name="Tang S.-L."/>
            <person name="Chen C.-P."/>
            <person name="Chiang P.-W."/>
            <person name="Hong M.-J."/>
            <person name="Dyall-Smith M.L."/>
        </authorList>
    </citation>
    <scope>NUCLEOTIDE SEQUENCE [LARGE SCALE GENOMIC DNA]</scope>
    <source>
        <strain evidence="3">1</strain>
    </source>
</reference>
<accession>M4JFL4</accession>
<keyword evidence="2" id="KW-0472">Membrane</keyword>
<proteinExistence type="predicted"/>
<evidence type="ECO:0000313" key="4">
    <source>
        <dbReference type="Proteomes" id="UP000012173"/>
    </source>
</evidence>
<dbReference type="GeneID" id="15152009"/>
<name>M4JFL4_9VIRU</name>
<gene>
    <name evidence="3" type="ORF">HhPH1_gp06</name>
</gene>
<protein>
    <submittedName>
        <fullName evidence="3">Uncharacterized protein</fullName>
    </submittedName>
</protein>
<evidence type="ECO:0000256" key="2">
    <source>
        <dbReference type="SAM" id="Phobius"/>
    </source>
</evidence>
<feature type="transmembrane region" description="Helical" evidence="2">
    <location>
        <begin position="6"/>
        <end position="24"/>
    </location>
</feature>
<evidence type="ECO:0000313" key="3">
    <source>
        <dbReference type="EMBL" id="AGC65531.1"/>
    </source>
</evidence>
<evidence type="ECO:0000256" key="1">
    <source>
        <dbReference type="SAM" id="MobiDB-lite"/>
    </source>
</evidence>
<organism evidence="3 4">
    <name type="scientific">Haloarcula hispanica virus PH1</name>
    <dbReference type="NCBI Taxonomy" id="1282967"/>
    <lineage>
        <taxon>Viruses</taxon>
        <taxon>Singelaviria</taxon>
        <taxon>Helvetiavirae</taxon>
        <taxon>Dividoviricota</taxon>
        <taxon>Laserviricetes</taxon>
        <taxon>Halopanivirales</taxon>
        <taxon>Sphaerolipoviridae</taxon>
        <taxon>Alphasphaerolipovirus</taxon>
        <taxon>Alphasphaerolipovirus pinkense</taxon>
    </lineage>
</organism>
<keyword evidence="2" id="KW-1133">Transmembrane helix</keyword>
<dbReference type="EMBL" id="KC252997">
    <property type="protein sequence ID" value="AGC65531.1"/>
    <property type="molecule type" value="Genomic_DNA"/>
</dbReference>
<dbReference type="Proteomes" id="UP000012173">
    <property type="component" value="Segment"/>
</dbReference>
<keyword evidence="4" id="KW-1185">Reference proteome</keyword>
<dbReference type="RefSeq" id="YP_007761595.1">
    <property type="nucleotide sequence ID" value="NC_020998.1"/>
</dbReference>